<protein>
    <submittedName>
        <fullName evidence="1">Uncharacterized protein</fullName>
    </submittedName>
</protein>
<name>A0A1H1TAB8_9PSED</name>
<dbReference type="Proteomes" id="UP000199524">
    <property type="component" value="Chromosome I"/>
</dbReference>
<dbReference type="GeneID" id="300206997"/>
<dbReference type="AlphaFoldDB" id="A0A1H1TAB8"/>
<proteinExistence type="predicted"/>
<dbReference type="RefSeq" id="WP_090204464.1">
    <property type="nucleotide sequence ID" value="NZ_LT629777.1"/>
</dbReference>
<dbReference type="EMBL" id="LT629777">
    <property type="protein sequence ID" value="SDS57187.1"/>
    <property type="molecule type" value="Genomic_DNA"/>
</dbReference>
<gene>
    <name evidence="1" type="ORF">SAMN05216598_2004</name>
</gene>
<evidence type="ECO:0000313" key="1">
    <source>
        <dbReference type="EMBL" id="SDS57187.1"/>
    </source>
</evidence>
<evidence type="ECO:0000313" key="2">
    <source>
        <dbReference type="Proteomes" id="UP000199524"/>
    </source>
</evidence>
<accession>A0A1H1TAB8</accession>
<organism evidence="1 2">
    <name type="scientific">Pseudomonas asplenii</name>
    <dbReference type="NCBI Taxonomy" id="53407"/>
    <lineage>
        <taxon>Bacteria</taxon>
        <taxon>Pseudomonadati</taxon>
        <taxon>Pseudomonadota</taxon>
        <taxon>Gammaproteobacteria</taxon>
        <taxon>Pseudomonadales</taxon>
        <taxon>Pseudomonadaceae</taxon>
        <taxon>Pseudomonas</taxon>
    </lineage>
</organism>
<keyword evidence="2" id="KW-1185">Reference proteome</keyword>
<reference evidence="2" key="1">
    <citation type="submission" date="2016-10" db="EMBL/GenBank/DDBJ databases">
        <authorList>
            <person name="Varghese N."/>
            <person name="Submissions S."/>
        </authorList>
    </citation>
    <scope>NUCLEOTIDE SEQUENCE [LARGE SCALE GENOMIC DNA]</scope>
    <source>
        <strain evidence="2">ATCC 23835</strain>
    </source>
</reference>
<sequence length="193" mass="21298">MDVKIGGGALALILMGLAIAFGINECQRGPLDPARPENISNEDNAWLTLQHRVKRTDPALTEISRESQKLTILYQPQPVAGDDEAWVPRLLRTLGQGLAAVNSAPGGKSYHQVTIKARIVADDDVELVYDMDGFDAIKTQQGGYTTFASMPRELRFSRETLAQARDYCREPSSAGFYPEFCQRVSTAKAEPQR</sequence>